<protein>
    <submittedName>
        <fullName evidence="2">Uncharacterized protein</fullName>
    </submittedName>
</protein>
<gene>
    <name evidence="2" type="ORF">Bca52824_072183</name>
</gene>
<evidence type="ECO:0000313" key="3">
    <source>
        <dbReference type="Proteomes" id="UP000886595"/>
    </source>
</evidence>
<dbReference type="Proteomes" id="UP000886595">
    <property type="component" value="Unassembled WGS sequence"/>
</dbReference>
<reference evidence="2 3" key="1">
    <citation type="submission" date="2020-02" db="EMBL/GenBank/DDBJ databases">
        <authorList>
            <person name="Ma Q."/>
            <person name="Huang Y."/>
            <person name="Song X."/>
            <person name="Pei D."/>
        </authorList>
    </citation>
    <scope>NUCLEOTIDE SEQUENCE [LARGE SCALE GENOMIC DNA]</scope>
    <source>
        <strain evidence="2">Sxm20200214</strain>
        <tissue evidence="2">Leaf</tissue>
    </source>
</reference>
<accession>A0A8X7QCV4</accession>
<organism evidence="2 3">
    <name type="scientific">Brassica carinata</name>
    <name type="common">Ethiopian mustard</name>
    <name type="synonym">Abyssinian cabbage</name>
    <dbReference type="NCBI Taxonomy" id="52824"/>
    <lineage>
        <taxon>Eukaryota</taxon>
        <taxon>Viridiplantae</taxon>
        <taxon>Streptophyta</taxon>
        <taxon>Embryophyta</taxon>
        <taxon>Tracheophyta</taxon>
        <taxon>Spermatophyta</taxon>
        <taxon>Magnoliopsida</taxon>
        <taxon>eudicotyledons</taxon>
        <taxon>Gunneridae</taxon>
        <taxon>Pentapetalae</taxon>
        <taxon>rosids</taxon>
        <taxon>malvids</taxon>
        <taxon>Brassicales</taxon>
        <taxon>Brassicaceae</taxon>
        <taxon>Brassiceae</taxon>
        <taxon>Brassica</taxon>
    </lineage>
</organism>
<dbReference type="OrthoDB" id="445326at2759"/>
<name>A0A8X7QCV4_BRACI</name>
<sequence>MGLDYSYSQPSQDETFGGAETDSEYNEIQSLIQQDQAQLHEALIHQQEALIQQDQAHAFVYPPQPEVEFGFPQICYCGSEPKIATSSIEPVFLAPSSISEVARVASQYLFDKLKPHNLKSPFDELLVDGFDLAAD</sequence>
<dbReference type="EMBL" id="JAAMPC010000014">
    <property type="protein sequence ID" value="KAG2265104.1"/>
    <property type="molecule type" value="Genomic_DNA"/>
</dbReference>
<feature type="region of interest" description="Disordered" evidence="1">
    <location>
        <begin position="1"/>
        <end position="23"/>
    </location>
</feature>
<proteinExistence type="predicted"/>
<feature type="compositionally biased region" description="Polar residues" evidence="1">
    <location>
        <begin position="1"/>
        <end position="14"/>
    </location>
</feature>
<comment type="caution">
    <text evidence="2">The sequence shown here is derived from an EMBL/GenBank/DDBJ whole genome shotgun (WGS) entry which is preliminary data.</text>
</comment>
<evidence type="ECO:0000313" key="2">
    <source>
        <dbReference type="EMBL" id="KAG2265104.1"/>
    </source>
</evidence>
<keyword evidence="3" id="KW-1185">Reference proteome</keyword>
<evidence type="ECO:0000256" key="1">
    <source>
        <dbReference type="SAM" id="MobiDB-lite"/>
    </source>
</evidence>
<dbReference type="AlphaFoldDB" id="A0A8X7QCV4"/>